<gene>
    <name evidence="1" type="ORF">Patl1_33436</name>
</gene>
<sequence length="355" mass="39051">MSEPMRLIPDTLSMFIQVKVSLDRLNAFLLGEELGKVESNNSPSNLEHNSDKCVEIQEGNFSWDPESGVPTVRDVSLEVKRGLKIAVCGPAGSGKSTILCAILGEVSKISGSVRYHPNAPLILKGMSCTFKEGTRVGVVGRTGSGKTTLISTVFRLVEPESGRILIDGLDICSMRLKDLRTKLSIIPQEPTLFRGSVRTNLDPLGIDSDTKIWEALEKCQVNATICRLPMLLDSSVSDEGENWSVGPRQLFCLGRIPLKRNRILVLDEATASIDSATDATLQRIIREEFTGCTVITIAHRVPTITDSDKVMVLSYGKVVEYDEPSKLMESNSAFANLLSEYWSSNRKNSTESRRN</sequence>
<protein>
    <submittedName>
        <fullName evidence="1">Uncharacterized protein</fullName>
    </submittedName>
</protein>
<organism evidence="1 2">
    <name type="scientific">Pistacia atlantica</name>
    <dbReference type="NCBI Taxonomy" id="434234"/>
    <lineage>
        <taxon>Eukaryota</taxon>
        <taxon>Viridiplantae</taxon>
        <taxon>Streptophyta</taxon>
        <taxon>Embryophyta</taxon>
        <taxon>Tracheophyta</taxon>
        <taxon>Spermatophyta</taxon>
        <taxon>Magnoliopsida</taxon>
        <taxon>eudicotyledons</taxon>
        <taxon>Gunneridae</taxon>
        <taxon>Pentapetalae</taxon>
        <taxon>rosids</taxon>
        <taxon>malvids</taxon>
        <taxon>Sapindales</taxon>
        <taxon>Anacardiaceae</taxon>
        <taxon>Pistacia</taxon>
    </lineage>
</organism>
<keyword evidence="2" id="KW-1185">Reference proteome</keyword>
<comment type="caution">
    <text evidence="1">The sequence shown here is derived from an EMBL/GenBank/DDBJ whole genome shotgun (WGS) entry which is preliminary data.</text>
</comment>
<accession>A0ACC0ZS04</accession>
<proteinExistence type="predicted"/>
<dbReference type="EMBL" id="CM047910">
    <property type="protein sequence ID" value="KAJ0075537.1"/>
    <property type="molecule type" value="Genomic_DNA"/>
</dbReference>
<evidence type="ECO:0000313" key="2">
    <source>
        <dbReference type="Proteomes" id="UP001164250"/>
    </source>
</evidence>
<name>A0ACC0ZS04_9ROSI</name>
<evidence type="ECO:0000313" key="1">
    <source>
        <dbReference type="EMBL" id="KAJ0075537.1"/>
    </source>
</evidence>
<dbReference type="Proteomes" id="UP001164250">
    <property type="component" value="Chromosome 15"/>
</dbReference>
<reference evidence="2" key="1">
    <citation type="journal article" date="2023" name="G3 (Bethesda)">
        <title>Genome assembly and association tests identify interacting loci associated with vigor, precocity, and sex in interspecific pistachio rootstocks.</title>
        <authorList>
            <person name="Palmer W."/>
            <person name="Jacygrad E."/>
            <person name="Sagayaradj S."/>
            <person name="Cavanaugh K."/>
            <person name="Han R."/>
            <person name="Bertier L."/>
            <person name="Beede B."/>
            <person name="Kafkas S."/>
            <person name="Golino D."/>
            <person name="Preece J."/>
            <person name="Michelmore R."/>
        </authorList>
    </citation>
    <scope>NUCLEOTIDE SEQUENCE [LARGE SCALE GENOMIC DNA]</scope>
</reference>